<dbReference type="Pfam" id="PF13620">
    <property type="entry name" value="CarboxypepD_reg"/>
    <property type="match status" value="3"/>
</dbReference>
<dbReference type="Gene3D" id="2.60.40.1120">
    <property type="entry name" value="Carboxypeptidase-like, regulatory domain"/>
    <property type="match status" value="2"/>
</dbReference>
<feature type="compositionally biased region" description="Low complexity" evidence="8">
    <location>
        <begin position="520"/>
        <end position="546"/>
    </location>
</feature>
<feature type="transmembrane region" description="Helical" evidence="9">
    <location>
        <begin position="485"/>
        <end position="507"/>
    </location>
</feature>
<dbReference type="PRINTS" id="PR01036">
    <property type="entry name" value="TCRTETB"/>
</dbReference>
<evidence type="ECO:0000256" key="6">
    <source>
        <dbReference type="ARBA" id="ARBA00022989"/>
    </source>
</evidence>
<comment type="caution">
    <text evidence="11">The sequence shown here is derived from an EMBL/GenBank/DDBJ whole genome shotgun (WGS) entry which is preliminary data.</text>
</comment>
<evidence type="ECO:0000256" key="8">
    <source>
        <dbReference type="SAM" id="MobiDB-lite"/>
    </source>
</evidence>
<reference evidence="11 12" key="1">
    <citation type="submission" date="2019-03" db="EMBL/GenBank/DDBJ databases">
        <title>Draft genome sequences of novel Actinobacteria.</title>
        <authorList>
            <person name="Sahin N."/>
            <person name="Ay H."/>
            <person name="Saygin H."/>
        </authorList>
    </citation>
    <scope>NUCLEOTIDE SEQUENCE [LARGE SCALE GENOMIC DNA]</scope>
    <source>
        <strain evidence="11 12">H3C3</strain>
    </source>
</reference>
<dbReference type="InterPro" id="IPR020846">
    <property type="entry name" value="MFS_dom"/>
</dbReference>
<feature type="transmembrane region" description="Helical" evidence="9">
    <location>
        <begin position="325"/>
        <end position="343"/>
    </location>
</feature>
<evidence type="ECO:0000256" key="5">
    <source>
        <dbReference type="ARBA" id="ARBA00022692"/>
    </source>
</evidence>
<feature type="transmembrane region" description="Helical" evidence="9">
    <location>
        <begin position="119"/>
        <end position="140"/>
    </location>
</feature>
<evidence type="ECO:0000256" key="9">
    <source>
        <dbReference type="SAM" id="Phobius"/>
    </source>
</evidence>
<dbReference type="Gene3D" id="1.20.1720.10">
    <property type="entry name" value="Multidrug resistance protein D"/>
    <property type="match status" value="1"/>
</dbReference>
<dbReference type="InterPro" id="IPR013783">
    <property type="entry name" value="Ig-like_fold"/>
</dbReference>
<evidence type="ECO:0000256" key="7">
    <source>
        <dbReference type="ARBA" id="ARBA00023136"/>
    </source>
</evidence>
<dbReference type="FunFam" id="1.20.1720.10:FF:000004">
    <property type="entry name" value="EmrB/QacA family drug resistance transporter"/>
    <property type="match status" value="1"/>
</dbReference>
<evidence type="ECO:0000259" key="10">
    <source>
        <dbReference type="PROSITE" id="PS50850"/>
    </source>
</evidence>
<sequence length="891" mass="90800">MAQASVASSGPATPEQPGPHYTHRQILEILSGLMMAMLTAMISTSVVNTALPTIVGDLGGQDQLAWVASAALLTMTASTPLWGKLSDIFGRKLMFQSALLLFVIASVAAGLSQNIGELIAARAAQGLGVGGLSALAQVILGDVVEPRQRGRYSGYMGAVFGVATVAGPLLGGFIVDADGLGWRWCFYVCIPLAVIAFLVIQRVLKLPKVRRDTRIDVFGAFTITGSATALMLVLSMGGHQFAWTSQWTYILLGAAAALLVLAVVAERTARDPILPPRLFRNRTFVLSGLTSVCIGIAMFGGMVYVPQYLQIVKGMTPTASGLMTLPLVVGLLVMSTGSGQLVTRTGRYKLFPVLGLGFVAVSMYMLSQLHVGSSKLLIGADLAVLGIGLGLTLQILILAAQNAASPADLASTTSGVSFFRNLGGAMGVAAFGAILNNRLGDELADGLGKAHVALPAGGGKLGSPDQIQALPEPFKHIVLTAFTNALQSVFMVGIPVAVIGFVAVLALKELPLRGSGGKHAAAPAAPADASATDPVGAGVVSGQASGYDQRPATEQELVSVAAAPGSDERGGAMNESSPNGLSPNGMALAGASGGDEPGLGGNVERSETMAAQARFPGQPNAMAQNDDPAHRGGVPAHGGGVPVRGVVRTGDGEPVPSAALTLIGVDGHQLARAMTRPDGRYALPAPGPGTYVLIAATGEHEPQAATLVVRDRPVEFDLLLAGNGGLAGTVRGADGTPIANAMVVVTDVRGDVVGTGRTDAGGRYMFKDVVSGSYTLAVSAAAHRPVALPVEVAGGGRSRLDVDLPPGARVRGTVRDEAGAPLGDARVTLVDAAGNVVAMMITGPDGEYAFTDLVGGQYTVIASGYPPVATGLSLSGGGEDGYDLKLGYPDE</sequence>
<keyword evidence="3" id="KW-0813">Transport</keyword>
<feature type="transmembrane region" description="Helical" evidence="9">
    <location>
        <begin position="284"/>
        <end position="305"/>
    </location>
</feature>
<dbReference type="Gene3D" id="1.20.1250.20">
    <property type="entry name" value="MFS general substrate transporter like domains"/>
    <property type="match status" value="1"/>
</dbReference>
<dbReference type="SUPFAM" id="SSF49478">
    <property type="entry name" value="Cna protein B-type domain"/>
    <property type="match status" value="1"/>
</dbReference>
<dbReference type="Proteomes" id="UP000294513">
    <property type="component" value="Unassembled WGS sequence"/>
</dbReference>
<feature type="region of interest" description="Disordered" evidence="8">
    <location>
        <begin position="1"/>
        <end position="20"/>
    </location>
</feature>
<comment type="subcellular location">
    <subcellularLocation>
        <location evidence="1">Cell membrane</location>
        <topology evidence="1">Multi-pass membrane protein</topology>
    </subcellularLocation>
</comment>
<feature type="transmembrane region" description="Helical" evidence="9">
    <location>
        <begin position="215"/>
        <end position="234"/>
    </location>
</feature>
<evidence type="ECO:0000256" key="4">
    <source>
        <dbReference type="ARBA" id="ARBA00022475"/>
    </source>
</evidence>
<dbReference type="Gene3D" id="2.60.40.10">
    <property type="entry name" value="Immunoglobulins"/>
    <property type="match status" value="1"/>
</dbReference>
<keyword evidence="4" id="KW-1003">Cell membrane</keyword>
<keyword evidence="7 9" id="KW-0472">Membrane</keyword>
<dbReference type="InterPro" id="IPR036259">
    <property type="entry name" value="MFS_trans_sf"/>
</dbReference>
<organism evidence="11 12">
    <name type="scientific">Actinomadura rubrisoli</name>
    <dbReference type="NCBI Taxonomy" id="2530368"/>
    <lineage>
        <taxon>Bacteria</taxon>
        <taxon>Bacillati</taxon>
        <taxon>Actinomycetota</taxon>
        <taxon>Actinomycetes</taxon>
        <taxon>Streptosporangiales</taxon>
        <taxon>Thermomonosporaceae</taxon>
        <taxon>Actinomadura</taxon>
    </lineage>
</organism>
<feature type="transmembrane region" description="Helical" evidence="9">
    <location>
        <begin position="152"/>
        <end position="175"/>
    </location>
</feature>
<dbReference type="InterPro" id="IPR011701">
    <property type="entry name" value="MFS"/>
</dbReference>
<dbReference type="OrthoDB" id="4082704at2"/>
<dbReference type="PANTHER" id="PTHR23501:SF197">
    <property type="entry name" value="COMD"/>
    <property type="match status" value="1"/>
</dbReference>
<accession>A0A4R5AMH9</accession>
<keyword evidence="5 9" id="KW-0812">Transmembrane</keyword>
<keyword evidence="12" id="KW-1185">Reference proteome</keyword>
<feature type="transmembrane region" description="Helical" evidence="9">
    <location>
        <begin position="246"/>
        <end position="264"/>
    </location>
</feature>
<dbReference type="SUPFAM" id="SSF49464">
    <property type="entry name" value="Carboxypeptidase regulatory domain-like"/>
    <property type="match status" value="2"/>
</dbReference>
<dbReference type="PANTHER" id="PTHR23501">
    <property type="entry name" value="MAJOR FACILITATOR SUPERFAMILY"/>
    <property type="match status" value="1"/>
</dbReference>
<feature type="transmembrane region" description="Helical" evidence="9">
    <location>
        <begin position="63"/>
        <end position="81"/>
    </location>
</feature>
<feature type="region of interest" description="Disordered" evidence="8">
    <location>
        <begin position="564"/>
        <end position="585"/>
    </location>
</feature>
<dbReference type="GO" id="GO:0022857">
    <property type="term" value="F:transmembrane transporter activity"/>
    <property type="evidence" value="ECO:0007669"/>
    <property type="project" value="InterPro"/>
</dbReference>
<feature type="transmembrane region" description="Helical" evidence="9">
    <location>
        <begin position="181"/>
        <end position="203"/>
    </location>
</feature>
<feature type="transmembrane region" description="Helical" evidence="9">
    <location>
        <begin position="93"/>
        <end position="113"/>
    </location>
</feature>
<dbReference type="SUPFAM" id="SSF103473">
    <property type="entry name" value="MFS general substrate transporter"/>
    <property type="match status" value="1"/>
</dbReference>
<evidence type="ECO:0000256" key="2">
    <source>
        <dbReference type="ARBA" id="ARBA00007520"/>
    </source>
</evidence>
<feature type="transmembrane region" description="Helical" evidence="9">
    <location>
        <begin position="350"/>
        <end position="370"/>
    </location>
</feature>
<feature type="compositionally biased region" description="Polar residues" evidence="8">
    <location>
        <begin position="1"/>
        <end position="11"/>
    </location>
</feature>
<feature type="transmembrane region" description="Helical" evidence="9">
    <location>
        <begin position="376"/>
        <end position="398"/>
    </location>
</feature>
<feature type="region of interest" description="Disordered" evidence="8">
    <location>
        <begin position="516"/>
        <end position="551"/>
    </location>
</feature>
<dbReference type="InterPro" id="IPR008969">
    <property type="entry name" value="CarboxyPept-like_regulatory"/>
</dbReference>
<feature type="domain" description="Major facilitator superfamily (MFS) profile" evidence="10">
    <location>
        <begin position="29"/>
        <end position="512"/>
    </location>
</feature>
<dbReference type="PROSITE" id="PS50850">
    <property type="entry name" value="MFS"/>
    <property type="match status" value="1"/>
</dbReference>
<dbReference type="CDD" id="cd17502">
    <property type="entry name" value="MFS_Azr1_MDR_like"/>
    <property type="match status" value="1"/>
</dbReference>
<dbReference type="GO" id="GO:0005975">
    <property type="term" value="P:carbohydrate metabolic process"/>
    <property type="evidence" value="ECO:0007669"/>
    <property type="project" value="UniProtKB-ARBA"/>
</dbReference>
<comment type="similarity">
    <text evidence="2">Belongs to the major facilitator superfamily. TCR/Tet family.</text>
</comment>
<dbReference type="EMBL" id="SMKU01000244">
    <property type="protein sequence ID" value="TDD73971.1"/>
    <property type="molecule type" value="Genomic_DNA"/>
</dbReference>
<dbReference type="GO" id="GO:0005886">
    <property type="term" value="C:plasma membrane"/>
    <property type="evidence" value="ECO:0007669"/>
    <property type="project" value="UniProtKB-SubCell"/>
</dbReference>
<dbReference type="RefSeq" id="WP_131900327.1">
    <property type="nucleotide sequence ID" value="NZ_SMKU01000244.1"/>
</dbReference>
<proteinExistence type="inferred from homology"/>
<keyword evidence="6 9" id="KW-1133">Transmembrane helix</keyword>
<evidence type="ECO:0000256" key="1">
    <source>
        <dbReference type="ARBA" id="ARBA00004651"/>
    </source>
</evidence>
<evidence type="ECO:0000313" key="11">
    <source>
        <dbReference type="EMBL" id="TDD73971.1"/>
    </source>
</evidence>
<feature type="transmembrane region" description="Helical" evidence="9">
    <location>
        <begin position="29"/>
        <end position="51"/>
    </location>
</feature>
<evidence type="ECO:0000313" key="12">
    <source>
        <dbReference type="Proteomes" id="UP000294513"/>
    </source>
</evidence>
<name>A0A4R5AMH9_9ACTN</name>
<dbReference type="AlphaFoldDB" id="A0A4R5AMH9"/>
<dbReference type="Pfam" id="PF07690">
    <property type="entry name" value="MFS_1"/>
    <property type="match status" value="1"/>
</dbReference>
<gene>
    <name evidence="11" type="ORF">E1298_33130</name>
</gene>
<evidence type="ECO:0000256" key="3">
    <source>
        <dbReference type="ARBA" id="ARBA00022448"/>
    </source>
</evidence>
<protein>
    <submittedName>
        <fullName evidence="11">MFS transporter</fullName>
    </submittedName>
</protein>